<evidence type="ECO:0000313" key="4">
    <source>
        <dbReference type="Proteomes" id="UP000555838"/>
    </source>
</evidence>
<dbReference type="InterPro" id="IPR013783">
    <property type="entry name" value="Ig-like_fold"/>
</dbReference>
<name>A0ABR6P8K2_9SPIR</name>
<feature type="domain" description="IPT/TIG" evidence="2">
    <location>
        <begin position="34"/>
        <end position="101"/>
    </location>
</feature>
<dbReference type="RefSeq" id="WP_183219480.1">
    <property type="nucleotide sequence ID" value="NZ_CP123998.1"/>
</dbReference>
<organism evidence="3 4">
    <name type="scientific">Borreliella yangtzensis</name>
    <dbReference type="NCBI Taxonomy" id="683292"/>
    <lineage>
        <taxon>Bacteria</taxon>
        <taxon>Pseudomonadati</taxon>
        <taxon>Spirochaetota</taxon>
        <taxon>Spirochaetia</taxon>
        <taxon>Spirochaetales</taxon>
        <taxon>Borreliaceae</taxon>
        <taxon>Borreliella</taxon>
    </lineage>
</organism>
<keyword evidence="1" id="KW-0812">Transmembrane</keyword>
<accession>A0ABR6P8K2</accession>
<gene>
    <name evidence="3" type="ORF">HNP68_000171</name>
</gene>
<keyword evidence="4" id="KW-1185">Reference proteome</keyword>
<sequence length="518" mass="60092">MAIFFKNKYFYLSLIFIIFLFLFLFSGFLFYSKPVIYEISPIPTSHKDIIVIKGNNLGYNTGEININNNYLVKSSIISWSNTEIVFKITDEVNSGLIFVKNESGTSNELFLVISRQVPVKLNRENIPFIFSEDKIVLNANSSTVLQGMNLFSHSGIIKIFLETKDKLYTISPKNILDVSENRVEFIPPKTLNSGGKLYVLLDNLQSNKVSFSVKDDFFKWTLGDSKEFTIIEEIYFTQDISNNFDSNPEGINFNIFYLRPIENERQKITECSNNCLDFNIGNLFFENLKTNKFIFETRVKTHKLNLEFLDTKYLESIEVKGVINNKEYKTYVQDKKKDYLSYSSVDLISLDSLILSMTAGNNSVYKLAKAIIDVLISNFKIVENNLSLKDSIKERKISSSNLIVLTNLLFLKYEIPLRNIVGLYYDSNSLKLIEHYWFEFFLPGVGFVYFDIINAVLCKDSSKYFLNMSENYIQYGCKEDYDKNEFFDGYLDSGFLKYKSLTNGAYSLMYRFVLEDNF</sequence>
<dbReference type="InterPro" id="IPR002909">
    <property type="entry name" value="IPT_dom"/>
</dbReference>
<dbReference type="Gene3D" id="2.60.40.10">
    <property type="entry name" value="Immunoglobulins"/>
    <property type="match status" value="1"/>
</dbReference>
<comment type="caution">
    <text evidence="3">The sequence shown here is derived from an EMBL/GenBank/DDBJ whole genome shotgun (WGS) entry which is preliminary data.</text>
</comment>
<dbReference type="InterPro" id="IPR014756">
    <property type="entry name" value="Ig_E-set"/>
</dbReference>
<keyword evidence="1" id="KW-1133">Transmembrane helix</keyword>
<evidence type="ECO:0000313" key="3">
    <source>
        <dbReference type="EMBL" id="MBB6042587.1"/>
    </source>
</evidence>
<feature type="transmembrane region" description="Helical" evidence="1">
    <location>
        <begin position="9"/>
        <end position="31"/>
    </location>
</feature>
<dbReference type="SUPFAM" id="SSF81296">
    <property type="entry name" value="E set domains"/>
    <property type="match status" value="1"/>
</dbReference>
<evidence type="ECO:0000256" key="1">
    <source>
        <dbReference type="SAM" id="Phobius"/>
    </source>
</evidence>
<keyword evidence="1" id="KW-0472">Membrane</keyword>
<dbReference type="EMBL" id="JACHFG010000001">
    <property type="protein sequence ID" value="MBB6042587.1"/>
    <property type="molecule type" value="Genomic_DNA"/>
</dbReference>
<feature type="transmembrane region" description="Helical" evidence="1">
    <location>
        <begin position="436"/>
        <end position="458"/>
    </location>
</feature>
<evidence type="ECO:0000259" key="2">
    <source>
        <dbReference type="Pfam" id="PF01833"/>
    </source>
</evidence>
<dbReference type="Proteomes" id="UP000555838">
    <property type="component" value="Unassembled WGS sequence"/>
</dbReference>
<proteinExistence type="predicted"/>
<protein>
    <recommendedName>
        <fullName evidence="2">IPT/TIG domain-containing protein</fullName>
    </recommendedName>
</protein>
<dbReference type="Pfam" id="PF01833">
    <property type="entry name" value="TIG"/>
    <property type="match status" value="1"/>
</dbReference>
<reference evidence="3 4" key="1">
    <citation type="submission" date="2020-08" db="EMBL/GenBank/DDBJ databases">
        <title>Genomic Encyclopedia of Type Strains, Phase IV (KMG-IV): sequencing the most valuable type-strain genomes for metagenomic binning, comparative biology and taxonomic classification.</title>
        <authorList>
            <person name="Goeker M."/>
        </authorList>
    </citation>
    <scope>NUCLEOTIDE SEQUENCE [LARGE SCALE GENOMIC DNA]</scope>
    <source>
        <strain evidence="3 4">DSM 24625</strain>
    </source>
</reference>